<accession>A0A427Y776</accession>
<dbReference type="Gene3D" id="3.40.50.720">
    <property type="entry name" value="NAD(P)-binding Rossmann-like Domain"/>
    <property type="match status" value="1"/>
</dbReference>
<gene>
    <name evidence="2" type="ORF">EHS25_003428</name>
</gene>
<dbReference type="CDD" id="cd05289">
    <property type="entry name" value="MDR_like_2"/>
    <property type="match status" value="1"/>
</dbReference>
<dbReference type="InterPro" id="IPR036291">
    <property type="entry name" value="NAD(P)-bd_dom_sf"/>
</dbReference>
<sequence>MKAIANTAYGGPSVTKTLEVPIPTPAPGEVLLRVTAGGLNPIDYVQREGVFKFVTPMTLPFIAGNELSGIVTALGGGVTSFTVGDQVIARVDKVKLGAFAGYSAVDAGIVARAPSSVSLKDAAGLPLAGLTALQVLDKLEIKTGDRLLITGGAGGVGLFAIPLAKLRGAHVTTTASPAGEAFVKKAGADVVINYKTQKLSDAGERFDKVFDLVGEGDGNGLSEVFAMTNAGGIVITIAGSPTPGALDSVVSGWRRYVINAMLGFKSRTTRNQAVAAGVHYEFLFMRPDGPQLQQLADMVDSGKLEIVVDSTFGLEDYAKAFERLESRRSKGKVLIEFPESTAGTGRDDGTA</sequence>
<dbReference type="PANTHER" id="PTHR11695">
    <property type="entry name" value="ALCOHOL DEHYDROGENASE RELATED"/>
    <property type="match status" value="1"/>
</dbReference>
<feature type="domain" description="Enoyl reductase (ER)" evidence="1">
    <location>
        <begin position="10"/>
        <end position="335"/>
    </location>
</feature>
<reference evidence="2 3" key="1">
    <citation type="submission" date="2018-11" db="EMBL/GenBank/DDBJ databases">
        <title>Genome sequence of Saitozyma podzolica DSM 27192.</title>
        <authorList>
            <person name="Aliyu H."/>
            <person name="Gorte O."/>
            <person name="Ochsenreither K."/>
        </authorList>
    </citation>
    <scope>NUCLEOTIDE SEQUENCE [LARGE SCALE GENOMIC DNA]</scope>
    <source>
        <strain evidence="2 3">DSM 27192</strain>
    </source>
</reference>
<dbReference type="Pfam" id="PF13602">
    <property type="entry name" value="ADH_zinc_N_2"/>
    <property type="match status" value="1"/>
</dbReference>
<dbReference type="PANTHER" id="PTHR11695:SF294">
    <property type="entry name" value="RETICULON-4-INTERACTING PROTEIN 1, MITOCHONDRIAL"/>
    <property type="match status" value="1"/>
</dbReference>
<protein>
    <recommendedName>
        <fullName evidence="1">Enoyl reductase (ER) domain-containing protein</fullName>
    </recommendedName>
</protein>
<dbReference type="SUPFAM" id="SSF50129">
    <property type="entry name" value="GroES-like"/>
    <property type="match status" value="1"/>
</dbReference>
<dbReference type="GO" id="GO:0016491">
    <property type="term" value="F:oxidoreductase activity"/>
    <property type="evidence" value="ECO:0007669"/>
    <property type="project" value="InterPro"/>
</dbReference>
<dbReference type="SMART" id="SM00829">
    <property type="entry name" value="PKS_ER"/>
    <property type="match status" value="1"/>
</dbReference>
<dbReference type="STRING" id="1890683.A0A427Y776"/>
<organism evidence="2 3">
    <name type="scientific">Saitozyma podzolica</name>
    <dbReference type="NCBI Taxonomy" id="1890683"/>
    <lineage>
        <taxon>Eukaryota</taxon>
        <taxon>Fungi</taxon>
        <taxon>Dikarya</taxon>
        <taxon>Basidiomycota</taxon>
        <taxon>Agaricomycotina</taxon>
        <taxon>Tremellomycetes</taxon>
        <taxon>Tremellales</taxon>
        <taxon>Trimorphomycetaceae</taxon>
        <taxon>Saitozyma</taxon>
    </lineage>
</organism>
<dbReference type="InterPro" id="IPR013154">
    <property type="entry name" value="ADH-like_N"/>
</dbReference>
<name>A0A427Y776_9TREE</name>
<dbReference type="Pfam" id="PF08240">
    <property type="entry name" value="ADH_N"/>
    <property type="match status" value="1"/>
</dbReference>
<dbReference type="Gene3D" id="3.90.180.10">
    <property type="entry name" value="Medium-chain alcohol dehydrogenases, catalytic domain"/>
    <property type="match status" value="1"/>
</dbReference>
<dbReference type="OrthoDB" id="9930022at2759"/>
<evidence type="ECO:0000259" key="1">
    <source>
        <dbReference type="SMART" id="SM00829"/>
    </source>
</evidence>
<dbReference type="InterPro" id="IPR011032">
    <property type="entry name" value="GroES-like_sf"/>
</dbReference>
<dbReference type="AlphaFoldDB" id="A0A427Y776"/>
<dbReference type="InterPro" id="IPR050700">
    <property type="entry name" value="YIM1/Zinc_Alcohol_DH_Fams"/>
</dbReference>
<dbReference type="Proteomes" id="UP000279259">
    <property type="component" value="Unassembled WGS sequence"/>
</dbReference>
<evidence type="ECO:0000313" key="2">
    <source>
        <dbReference type="EMBL" id="RSH86941.1"/>
    </source>
</evidence>
<dbReference type="SUPFAM" id="SSF51735">
    <property type="entry name" value="NAD(P)-binding Rossmann-fold domains"/>
    <property type="match status" value="1"/>
</dbReference>
<dbReference type="InterPro" id="IPR020843">
    <property type="entry name" value="ER"/>
</dbReference>
<comment type="caution">
    <text evidence="2">The sequence shown here is derived from an EMBL/GenBank/DDBJ whole genome shotgun (WGS) entry which is preliminary data.</text>
</comment>
<keyword evidence="3" id="KW-1185">Reference proteome</keyword>
<proteinExistence type="predicted"/>
<evidence type="ECO:0000313" key="3">
    <source>
        <dbReference type="Proteomes" id="UP000279259"/>
    </source>
</evidence>
<dbReference type="EMBL" id="RSCD01000018">
    <property type="protein sequence ID" value="RSH86941.1"/>
    <property type="molecule type" value="Genomic_DNA"/>
</dbReference>